<dbReference type="Proteomes" id="UP000722625">
    <property type="component" value="Unassembled WGS sequence"/>
</dbReference>
<protein>
    <recommendedName>
        <fullName evidence="3">TerB family tellurite resistance protein</fullName>
    </recommendedName>
</protein>
<evidence type="ECO:0008006" key="3">
    <source>
        <dbReference type="Google" id="ProtNLM"/>
    </source>
</evidence>
<accession>A0ABS5P9K6</accession>
<evidence type="ECO:0000313" key="1">
    <source>
        <dbReference type="EMBL" id="MBS7230964.1"/>
    </source>
</evidence>
<dbReference type="EMBL" id="JAGYVZ010000005">
    <property type="protein sequence ID" value="MBS7230964.1"/>
    <property type="molecule type" value="Genomic_DNA"/>
</dbReference>
<reference evidence="1 2" key="1">
    <citation type="journal article" date="2018" name="Int. J. Syst. Evol. Microbiol.">
        <title>Flavobacterium chryseum sp. nov. and Flavobacterium psychroterrae sp. nov., novel environmental bacteria isolated from Antarctica.</title>
        <authorList>
            <person name="Kralova S."/>
            <person name="Svec P."/>
            <person name="Busse H.J."/>
            <person name="Stankova E."/>
            <person name="Vaczi P."/>
            <person name="Sedlacek I."/>
        </authorList>
    </citation>
    <scope>NUCLEOTIDE SEQUENCE [LARGE SCALE GENOMIC DNA]</scope>
    <source>
        <strain evidence="1 2">CCM 8827</strain>
    </source>
</reference>
<comment type="caution">
    <text evidence="1">The sequence shown here is derived from an EMBL/GenBank/DDBJ whole genome shotgun (WGS) entry which is preliminary data.</text>
</comment>
<gene>
    <name evidence="1" type="ORF">KHA90_08005</name>
</gene>
<evidence type="ECO:0000313" key="2">
    <source>
        <dbReference type="Proteomes" id="UP000722625"/>
    </source>
</evidence>
<proteinExistence type="predicted"/>
<dbReference type="RefSeq" id="WP_213297390.1">
    <property type="nucleotide sequence ID" value="NZ_JAGYVZ010000005.1"/>
</dbReference>
<keyword evidence="2" id="KW-1185">Reference proteome</keyword>
<name>A0ABS5P9K6_9FLAO</name>
<sequence>MKTIVLMLCCLFCFVGMKGQAKQRKELLLQIAALRVYADYAQKGYNTARKGLNFVGDLKKGEVNLHSDYFISLHKVNPKIRNYFKVAEIIALQLKIVKTCQKTIRKVEQHDLFHGSEMDHVKRSFDRLLEHCSDTIDALIVMTKDASIDLKDDQRLERIDKLHLIMLDDYNFCKSFSMEAEVLAVSKAKEKNDAAILNGLYESKK</sequence>
<organism evidence="1 2">
    <name type="scientific">Flavobacterium psychroterrae</name>
    <dbReference type="NCBI Taxonomy" id="2133767"/>
    <lineage>
        <taxon>Bacteria</taxon>
        <taxon>Pseudomonadati</taxon>
        <taxon>Bacteroidota</taxon>
        <taxon>Flavobacteriia</taxon>
        <taxon>Flavobacteriales</taxon>
        <taxon>Flavobacteriaceae</taxon>
        <taxon>Flavobacterium</taxon>
    </lineage>
</organism>